<keyword evidence="3" id="KW-1185">Reference proteome</keyword>
<evidence type="ECO:0000313" key="2">
    <source>
        <dbReference type="EMBL" id="MDP9683634.1"/>
    </source>
</evidence>
<organism evidence="2 3">
    <name type="scientific">Streptomyces griseoviridis</name>
    <dbReference type="NCBI Taxonomy" id="45398"/>
    <lineage>
        <taxon>Bacteria</taxon>
        <taxon>Bacillati</taxon>
        <taxon>Actinomycetota</taxon>
        <taxon>Actinomycetes</taxon>
        <taxon>Kitasatosporales</taxon>
        <taxon>Streptomycetaceae</taxon>
        <taxon>Streptomyces</taxon>
    </lineage>
</organism>
<reference evidence="2 3" key="1">
    <citation type="submission" date="2023-07" db="EMBL/GenBank/DDBJ databases">
        <title>Sequencing the genomes of 1000 actinobacteria strains.</title>
        <authorList>
            <person name="Klenk H.-P."/>
        </authorList>
    </citation>
    <scope>NUCLEOTIDE SEQUENCE [LARGE SCALE GENOMIC DNA]</scope>
    <source>
        <strain evidence="2 3">DSM 40229</strain>
    </source>
</reference>
<protein>
    <submittedName>
        <fullName evidence="2">Uncharacterized protein</fullName>
    </submittedName>
</protein>
<evidence type="ECO:0000313" key="3">
    <source>
        <dbReference type="Proteomes" id="UP001231675"/>
    </source>
</evidence>
<comment type="caution">
    <text evidence="2">The sequence shown here is derived from an EMBL/GenBank/DDBJ whole genome shotgun (WGS) entry which is preliminary data.</text>
</comment>
<sequence>MGIAVPAQPLPAPVGGDEGDGPVGPPHGGAAPSAVAPGPAAASVARGRGGTPSGAAGAVGPVGVHGVAYSGTSDLDIRRPAAGGGRTAAPVPHAPAGDPDGTLDASAAADHGTPRHADASAVALSTRIPQVLVAGSVVRADASDIRDRYRDVLVPPA</sequence>
<feature type="compositionally biased region" description="Low complexity" evidence="1">
    <location>
        <begin position="28"/>
        <end position="46"/>
    </location>
</feature>
<dbReference type="EMBL" id="JAURUD010000001">
    <property type="protein sequence ID" value="MDP9683634.1"/>
    <property type="molecule type" value="Genomic_DNA"/>
</dbReference>
<evidence type="ECO:0000256" key="1">
    <source>
        <dbReference type="SAM" id="MobiDB-lite"/>
    </source>
</evidence>
<feature type="region of interest" description="Disordered" evidence="1">
    <location>
        <begin position="1"/>
        <end position="117"/>
    </location>
</feature>
<accession>A0ABT9LIU0</accession>
<dbReference type="RefSeq" id="WP_189417724.1">
    <property type="nucleotide sequence ID" value="NZ_BMSM01000007.1"/>
</dbReference>
<name>A0ABT9LIU0_STRGD</name>
<dbReference type="GeneID" id="91553102"/>
<dbReference type="Proteomes" id="UP001231675">
    <property type="component" value="Unassembled WGS sequence"/>
</dbReference>
<proteinExistence type="predicted"/>
<feature type="compositionally biased region" description="Low complexity" evidence="1">
    <location>
        <begin position="53"/>
        <end position="68"/>
    </location>
</feature>
<gene>
    <name evidence="2" type="ORF">J2S47_004136</name>
</gene>